<dbReference type="OrthoDB" id="9794954at2"/>
<dbReference type="InterPro" id="IPR050074">
    <property type="entry name" value="DHO_dehydrogenase"/>
</dbReference>
<name>A0A171BB71_9ACTN</name>
<feature type="binding site" evidence="9">
    <location>
        <position position="128"/>
    </location>
    <ligand>
        <name>FMN</name>
        <dbReference type="ChEBI" id="CHEBI:58210"/>
    </ligand>
</feature>
<comment type="similarity">
    <text evidence="3 9">Belongs to the dihydroorotate dehydrogenase family. Type 1 subfamily.</text>
</comment>
<evidence type="ECO:0000256" key="1">
    <source>
        <dbReference type="ARBA" id="ARBA00004496"/>
    </source>
</evidence>
<dbReference type="PIRSF" id="PIRSF000164">
    <property type="entry name" value="DHO_oxidase"/>
    <property type="match status" value="1"/>
</dbReference>
<dbReference type="GO" id="GO:0044205">
    <property type="term" value="P:'de novo' UMP biosynthetic process"/>
    <property type="evidence" value="ECO:0007669"/>
    <property type="project" value="UniProtKB-UniRule"/>
</dbReference>
<evidence type="ECO:0000259" key="10">
    <source>
        <dbReference type="Pfam" id="PF01180"/>
    </source>
</evidence>
<dbReference type="Gene3D" id="3.20.20.70">
    <property type="entry name" value="Aldolase class I"/>
    <property type="match status" value="1"/>
</dbReference>
<comment type="subcellular location">
    <subcellularLocation>
        <location evidence="1 9">Cytoplasm</location>
    </subcellularLocation>
</comment>
<evidence type="ECO:0000256" key="5">
    <source>
        <dbReference type="ARBA" id="ARBA00022630"/>
    </source>
</evidence>
<dbReference type="InterPro" id="IPR024920">
    <property type="entry name" value="Dihydroorotate_DH_1"/>
</dbReference>
<protein>
    <recommendedName>
        <fullName evidence="9">Dihydroorotate dehydrogenase</fullName>
        <shortName evidence="9">DHOD</shortName>
        <shortName evidence="9">DHODase</shortName>
        <shortName evidence="9">DHOdehase</shortName>
        <ecNumber evidence="9">1.3.-.-</ecNumber>
    </recommendedName>
</protein>
<dbReference type="InterPro" id="IPR049622">
    <property type="entry name" value="Dihydroorotate_DH_I"/>
</dbReference>
<accession>A0A171BB71</accession>
<dbReference type="PANTHER" id="PTHR48109:SF1">
    <property type="entry name" value="DIHYDROOROTATE DEHYDROGENASE (FUMARATE)"/>
    <property type="match status" value="1"/>
</dbReference>
<dbReference type="NCBIfam" id="NF005574">
    <property type="entry name" value="PRK07259.1"/>
    <property type="match status" value="1"/>
</dbReference>
<dbReference type="UniPathway" id="UPA00070"/>
<dbReference type="GO" id="GO:0004152">
    <property type="term" value="F:dihydroorotate dehydrogenase activity"/>
    <property type="evidence" value="ECO:0007669"/>
    <property type="project" value="UniProtKB-UniRule"/>
</dbReference>
<dbReference type="GO" id="GO:0006207">
    <property type="term" value="P:'de novo' pyrimidine nucleobase biosynthetic process"/>
    <property type="evidence" value="ECO:0007669"/>
    <property type="project" value="InterPro"/>
</dbReference>
<keyword evidence="5 9" id="KW-0285">Flavoprotein</keyword>
<evidence type="ECO:0000256" key="9">
    <source>
        <dbReference type="HAMAP-Rule" id="MF_00224"/>
    </source>
</evidence>
<dbReference type="EMBL" id="BDCX01000001">
    <property type="protein sequence ID" value="GAT64868.1"/>
    <property type="molecule type" value="Genomic_DNA"/>
</dbReference>
<feature type="binding site" evidence="9">
    <location>
        <position position="194"/>
    </location>
    <ligand>
        <name>FMN</name>
        <dbReference type="ChEBI" id="CHEBI:58210"/>
    </ligand>
</feature>
<reference evidence="12" key="2">
    <citation type="submission" date="2016-04" db="EMBL/GenBank/DDBJ databases">
        <title>Planomonospora sphaerica JCM9374 whole genome shotgun sequence.</title>
        <authorList>
            <person name="Suzuki T."/>
            <person name="Dohra H."/>
            <person name="Kodani S."/>
        </authorList>
    </citation>
    <scope>NUCLEOTIDE SEQUENCE [LARGE SCALE GENOMIC DNA]</scope>
    <source>
        <strain evidence="12">JCM 9374</strain>
    </source>
</reference>
<proteinExistence type="inferred from homology"/>
<dbReference type="InterPro" id="IPR001295">
    <property type="entry name" value="Dihydroorotate_DH_CS"/>
</dbReference>
<organism evidence="11 12">
    <name type="scientific">Planomonospora sphaerica</name>
    <dbReference type="NCBI Taxonomy" id="161355"/>
    <lineage>
        <taxon>Bacteria</taxon>
        <taxon>Bacillati</taxon>
        <taxon>Actinomycetota</taxon>
        <taxon>Actinomycetes</taxon>
        <taxon>Streptosporangiales</taxon>
        <taxon>Streptosporangiaceae</taxon>
        <taxon>Planomonospora</taxon>
    </lineage>
</organism>
<reference evidence="11 12" key="1">
    <citation type="journal article" date="2016" name="Genome Announc.">
        <title>Draft Genome Sequence of Planomonospora sphaerica JCM9374, a Rare Actinomycete.</title>
        <authorList>
            <person name="Dohra H."/>
            <person name="Suzuki T."/>
            <person name="Inoue Y."/>
            <person name="Kodani S."/>
        </authorList>
    </citation>
    <scope>NUCLEOTIDE SEQUENCE [LARGE SCALE GENOMIC DNA]</scope>
    <source>
        <strain evidence="11 12">JCM 9374</strain>
    </source>
</reference>
<gene>
    <name evidence="9" type="primary">pyrD</name>
    <name evidence="11" type="ORF">PS9374_00500</name>
</gene>
<keyword evidence="12" id="KW-1185">Reference proteome</keyword>
<dbReference type="InterPro" id="IPR013785">
    <property type="entry name" value="Aldolase_TIM"/>
</dbReference>
<dbReference type="PROSITE" id="PS00912">
    <property type="entry name" value="DHODEHASE_2"/>
    <property type="match status" value="1"/>
</dbReference>
<dbReference type="CDD" id="cd04740">
    <property type="entry name" value="DHOD_1B_like"/>
    <property type="match status" value="1"/>
</dbReference>
<dbReference type="EC" id="1.3.-.-" evidence="9"/>
<evidence type="ECO:0000256" key="3">
    <source>
        <dbReference type="ARBA" id="ARBA00008008"/>
    </source>
</evidence>
<dbReference type="GO" id="GO:0005737">
    <property type="term" value="C:cytoplasm"/>
    <property type="evidence" value="ECO:0007669"/>
    <property type="project" value="UniProtKB-SubCell"/>
</dbReference>
<dbReference type="AlphaFoldDB" id="A0A171BB71"/>
<feature type="binding site" evidence="9">
    <location>
        <position position="128"/>
    </location>
    <ligand>
        <name>substrate</name>
    </ligand>
</feature>
<comment type="cofactor">
    <cofactor evidence="9">
        <name>FMN</name>
        <dbReference type="ChEBI" id="CHEBI:58210"/>
    </cofactor>
    <text evidence="9">Binds 1 FMN per subunit.</text>
</comment>
<comment type="caution">
    <text evidence="11">The sequence shown here is derived from an EMBL/GenBank/DDBJ whole genome shotgun (WGS) entry which is preliminary data.</text>
</comment>
<evidence type="ECO:0000313" key="11">
    <source>
        <dbReference type="EMBL" id="GAT64868.1"/>
    </source>
</evidence>
<evidence type="ECO:0000256" key="2">
    <source>
        <dbReference type="ARBA" id="ARBA00004725"/>
    </source>
</evidence>
<dbReference type="PROSITE" id="PS51257">
    <property type="entry name" value="PROKAR_LIPOPROTEIN"/>
    <property type="match status" value="1"/>
</dbReference>
<feature type="binding site" evidence="9">
    <location>
        <position position="168"/>
    </location>
    <ligand>
        <name>FMN</name>
        <dbReference type="ChEBI" id="CHEBI:58210"/>
    </ligand>
</feature>
<dbReference type="SUPFAM" id="SSF51395">
    <property type="entry name" value="FMN-linked oxidoreductases"/>
    <property type="match status" value="1"/>
</dbReference>
<evidence type="ECO:0000313" key="12">
    <source>
        <dbReference type="Proteomes" id="UP000077701"/>
    </source>
</evidence>
<dbReference type="HAMAP" id="MF_00224">
    <property type="entry name" value="DHO_dh_type1"/>
    <property type="match status" value="1"/>
</dbReference>
<keyword evidence="7 9" id="KW-0665">Pyrimidine biosynthesis</keyword>
<feature type="binding site" evidence="9">
    <location>
        <begin position="269"/>
        <end position="270"/>
    </location>
    <ligand>
        <name>FMN</name>
        <dbReference type="ChEBI" id="CHEBI:58210"/>
    </ligand>
</feature>
<evidence type="ECO:0000256" key="4">
    <source>
        <dbReference type="ARBA" id="ARBA00022490"/>
    </source>
</evidence>
<comment type="pathway">
    <text evidence="2 9">Pyrimidine metabolism; UMP biosynthesis via de novo pathway.</text>
</comment>
<evidence type="ECO:0000256" key="6">
    <source>
        <dbReference type="ARBA" id="ARBA00022643"/>
    </source>
</evidence>
<dbReference type="NCBIfam" id="TIGR01037">
    <property type="entry name" value="pyrD_sub1_fam"/>
    <property type="match status" value="1"/>
</dbReference>
<comment type="catalytic activity">
    <reaction evidence="9">
        <text>(S)-dihydroorotate + A = orotate + AH2</text>
        <dbReference type="Rhea" id="RHEA:18073"/>
        <dbReference type="ChEBI" id="CHEBI:13193"/>
        <dbReference type="ChEBI" id="CHEBI:17499"/>
        <dbReference type="ChEBI" id="CHEBI:30839"/>
        <dbReference type="ChEBI" id="CHEBI:30864"/>
    </reaction>
</comment>
<feature type="active site" description="Nucleophile" evidence="9">
    <location>
        <position position="131"/>
    </location>
</feature>
<dbReference type="Pfam" id="PF01180">
    <property type="entry name" value="DHO_dh"/>
    <property type="match status" value="1"/>
</dbReference>
<dbReference type="InterPro" id="IPR033888">
    <property type="entry name" value="DHOD_1B"/>
</dbReference>
<dbReference type="InterPro" id="IPR012135">
    <property type="entry name" value="Dihydroorotate_DH_1_2"/>
</dbReference>
<comment type="caution">
    <text evidence="9">Lacks conserved residue(s) required for the propagation of feature annotation.</text>
</comment>
<keyword evidence="8 9" id="KW-0560">Oxidoreductase</keyword>
<sequence>MPVDMRTYLGHVELANPITTAAGCAASGTELAQFFDLGRLGAVTTRSITMAPRAGRPTPRMAETPSGLLAAVGLQGPGVDAFLARELPWLAQRNVRTVVSIGGGTVAEYTALARRLTDAPGVTAVEVNLSCPNIEDRGRVFALDGAASAEVVASVRSVMRYDVPVVAKLSPDALDVVSVARACVDGGADALSMINNPLGMSIDTDAMRPSLAAVTGGLSGPAIRPLAVRCVWQVHAALPGVPIIGMGGVLTGRDAFEFVLAGACVVAVGTALFHDPYAGLRVLRELEEILAARGFHRLADAVGLAHRPPGATTRHRTDFEESPL</sequence>
<feature type="binding site" evidence="9">
    <location>
        <position position="220"/>
    </location>
    <ligand>
        <name>FMN</name>
        <dbReference type="ChEBI" id="CHEBI:58210"/>
    </ligand>
</feature>
<dbReference type="Proteomes" id="UP000077701">
    <property type="component" value="Unassembled WGS sequence"/>
</dbReference>
<evidence type="ECO:0000256" key="7">
    <source>
        <dbReference type="ARBA" id="ARBA00022975"/>
    </source>
</evidence>
<dbReference type="RefSeq" id="WP_068894197.1">
    <property type="nucleotide sequence ID" value="NZ_BDCX01000001.1"/>
</dbReference>
<comment type="function">
    <text evidence="9">Catalyzes the conversion of dihydroorotate to orotate.</text>
</comment>
<feature type="binding site" evidence="9">
    <location>
        <begin position="247"/>
        <end position="248"/>
    </location>
    <ligand>
        <name>FMN</name>
        <dbReference type="ChEBI" id="CHEBI:58210"/>
    </ligand>
</feature>
<keyword evidence="6 9" id="KW-0288">FMN</keyword>
<dbReference type="STRING" id="161355.PS9374_00500"/>
<dbReference type="InterPro" id="IPR005720">
    <property type="entry name" value="Dihydroorotate_DH_cat"/>
</dbReference>
<evidence type="ECO:0000256" key="8">
    <source>
        <dbReference type="ARBA" id="ARBA00023002"/>
    </source>
</evidence>
<keyword evidence="4 9" id="KW-0963">Cytoplasm</keyword>
<feature type="domain" description="Dihydroorotate dehydrogenase catalytic" evidence="10">
    <location>
        <begin position="9"/>
        <end position="290"/>
    </location>
</feature>
<dbReference type="PANTHER" id="PTHR48109">
    <property type="entry name" value="DIHYDROOROTATE DEHYDROGENASE (QUINONE), MITOCHONDRIAL-RELATED"/>
    <property type="match status" value="1"/>
</dbReference>